<evidence type="ECO:0000256" key="1">
    <source>
        <dbReference type="ARBA" id="ARBA00022729"/>
    </source>
</evidence>
<evidence type="ECO:0000313" key="4">
    <source>
        <dbReference type="EMBL" id="CAD6230704.1"/>
    </source>
</evidence>
<dbReference type="Proteomes" id="UP000604825">
    <property type="component" value="Unassembled WGS sequence"/>
</dbReference>
<keyword evidence="5" id="KW-1185">Reference proteome</keyword>
<name>A0A811NW31_9POAL</name>
<organism evidence="4 5">
    <name type="scientific">Miscanthus lutarioriparius</name>
    <dbReference type="NCBI Taxonomy" id="422564"/>
    <lineage>
        <taxon>Eukaryota</taxon>
        <taxon>Viridiplantae</taxon>
        <taxon>Streptophyta</taxon>
        <taxon>Embryophyta</taxon>
        <taxon>Tracheophyta</taxon>
        <taxon>Spermatophyta</taxon>
        <taxon>Magnoliopsida</taxon>
        <taxon>Liliopsida</taxon>
        <taxon>Poales</taxon>
        <taxon>Poaceae</taxon>
        <taxon>PACMAD clade</taxon>
        <taxon>Panicoideae</taxon>
        <taxon>Andropogonodae</taxon>
        <taxon>Andropogoneae</taxon>
        <taxon>Saccharinae</taxon>
        <taxon>Miscanthus</taxon>
    </lineage>
</organism>
<feature type="region of interest" description="Disordered" evidence="2">
    <location>
        <begin position="37"/>
        <end position="57"/>
    </location>
</feature>
<evidence type="ECO:0000256" key="2">
    <source>
        <dbReference type="SAM" id="MobiDB-lite"/>
    </source>
</evidence>
<evidence type="ECO:0000313" key="5">
    <source>
        <dbReference type="Proteomes" id="UP000604825"/>
    </source>
</evidence>
<reference evidence="4" key="1">
    <citation type="submission" date="2020-10" db="EMBL/GenBank/DDBJ databases">
        <authorList>
            <person name="Han B."/>
            <person name="Lu T."/>
            <person name="Zhao Q."/>
            <person name="Huang X."/>
            <person name="Zhao Y."/>
        </authorList>
    </citation>
    <scope>NUCLEOTIDE SEQUENCE</scope>
</reference>
<evidence type="ECO:0000259" key="3">
    <source>
        <dbReference type="SMART" id="SM00768"/>
    </source>
</evidence>
<comment type="caution">
    <text evidence="4">The sequence shown here is derived from an EMBL/GenBank/DDBJ whole genome shotgun (WGS) entry which is preliminary data.</text>
</comment>
<feature type="compositionally biased region" description="Low complexity" evidence="2">
    <location>
        <begin position="143"/>
        <end position="153"/>
    </location>
</feature>
<dbReference type="FunFam" id="1.20.58.1040:FF:000007">
    <property type="entry name" value="PLASMODESMATA CALLOSE-BINDING PROTEIN 2"/>
    <property type="match status" value="1"/>
</dbReference>
<dbReference type="OrthoDB" id="1073427at2759"/>
<dbReference type="PANTHER" id="PTHR31044">
    <property type="entry name" value="BETA-1,3 GLUCANASE"/>
    <property type="match status" value="1"/>
</dbReference>
<protein>
    <recommendedName>
        <fullName evidence="3">X8 domain-containing protein</fullName>
    </recommendedName>
</protein>
<keyword evidence="1" id="KW-0732">Signal</keyword>
<dbReference type="EMBL" id="CAJGYO010000005">
    <property type="protein sequence ID" value="CAD6230704.1"/>
    <property type="molecule type" value="Genomic_DNA"/>
</dbReference>
<sequence>MSAYADPVSTPGTPYSTFPSLATGNGGAGAGTGGGGGGGGGAGAGGGGAGAGAGAGAGGGGGGGGGTWCVASPSASPTALQVALDYACGNGADCSAIQQGGSCFNPDTVHDHASYAFNSYYQKNPAPTSCDFGGTATITNTDPSSGSCQYPSSSGGGQNMMPPPSPTTMPPTAPTSPMTPTTPDTTTPTTGTPVYGLSPPDYGSMPPPGPGYGSTSPPDYNDVGAAATVGQGSAAALALLCVLIATVSLHVSK</sequence>
<dbReference type="SMART" id="SM00768">
    <property type="entry name" value="X8"/>
    <property type="match status" value="1"/>
</dbReference>
<feature type="domain" description="X8" evidence="3">
    <location>
        <begin position="67"/>
        <end position="150"/>
    </location>
</feature>
<feature type="compositionally biased region" description="Pro residues" evidence="2">
    <location>
        <begin position="161"/>
        <end position="174"/>
    </location>
</feature>
<dbReference type="InterPro" id="IPR044788">
    <property type="entry name" value="X8_dom_prot"/>
</dbReference>
<proteinExistence type="predicted"/>
<dbReference type="Pfam" id="PF07983">
    <property type="entry name" value="X8"/>
    <property type="match status" value="1"/>
</dbReference>
<dbReference type="Gene3D" id="1.20.58.1040">
    <property type="match status" value="1"/>
</dbReference>
<dbReference type="InterPro" id="IPR012946">
    <property type="entry name" value="X8"/>
</dbReference>
<gene>
    <name evidence="4" type="ORF">NCGR_LOCUS20934</name>
</gene>
<dbReference type="AlphaFoldDB" id="A0A811NW31"/>
<dbReference type="GO" id="GO:0009506">
    <property type="term" value="C:plasmodesma"/>
    <property type="evidence" value="ECO:0007669"/>
    <property type="project" value="UniProtKB-ARBA"/>
</dbReference>
<feature type="compositionally biased region" description="Low complexity" evidence="2">
    <location>
        <begin position="175"/>
        <end position="204"/>
    </location>
</feature>
<feature type="region of interest" description="Disordered" evidence="2">
    <location>
        <begin position="141"/>
        <end position="217"/>
    </location>
</feature>
<dbReference type="PANTHER" id="PTHR31044:SF52">
    <property type="entry name" value="OS01G0631500 PROTEIN"/>
    <property type="match status" value="1"/>
</dbReference>
<accession>A0A811NW31</accession>